<keyword evidence="3" id="KW-0539">Nucleus</keyword>
<feature type="domain" description="Pre-rRNA-processing protein RIX1 N-terminal" evidence="5">
    <location>
        <begin position="142"/>
        <end position="249"/>
    </location>
</feature>
<keyword evidence="7" id="KW-1185">Reference proteome</keyword>
<evidence type="ECO:0000313" key="7">
    <source>
        <dbReference type="Proteomes" id="UP000008743"/>
    </source>
</evidence>
<comment type="similarity">
    <text evidence="2">Belongs to the RIX1/PELP1 family.</text>
</comment>
<feature type="compositionally biased region" description="Acidic residues" evidence="4">
    <location>
        <begin position="950"/>
        <end position="968"/>
    </location>
</feature>
<dbReference type="InParanoid" id="A0A0D2VJA3"/>
<evidence type="ECO:0000256" key="3">
    <source>
        <dbReference type="ARBA" id="ARBA00023242"/>
    </source>
</evidence>
<dbReference type="SUPFAM" id="SSF48371">
    <property type="entry name" value="ARM repeat"/>
    <property type="match status" value="1"/>
</dbReference>
<dbReference type="OMA" id="DSCGQDM"/>
<gene>
    <name evidence="6" type="ORF">CAOG_001425</name>
</gene>
<dbReference type="Pfam" id="PF08167">
    <property type="entry name" value="RIX1"/>
    <property type="match status" value="1"/>
</dbReference>
<feature type="region of interest" description="Disordered" evidence="4">
    <location>
        <begin position="935"/>
        <end position="968"/>
    </location>
</feature>
<evidence type="ECO:0000256" key="4">
    <source>
        <dbReference type="SAM" id="MobiDB-lite"/>
    </source>
</evidence>
<dbReference type="STRING" id="595528.A0A0D2VJA3"/>
<dbReference type="PANTHER" id="PTHR34105:SF1">
    <property type="entry name" value="PROLINE-, GLUTAMIC ACID- AND LEUCINE-RICH PROTEIN 1"/>
    <property type="match status" value="1"/>
</dbReference>
<evidence type="ECO:0000256" key="2">
    <source>
        <dbReference type="ARBA" id="ARBA00010511"/>
    </source>
</evidence>
<evidence type="ECO:0000259" key="5">
    <source>
        <dbReference type="Pfam" id="PF08167"/>
    </source>
</evidence>
<dbReference type="EMBL" id="KE346361">
    <property type="protein sequence ID" value="KJE90047.1"/>
    <property type="molecule type" value="Genomic_DNA"/>
</dbReference>
<dbReference type="AlphaFoldDB" id="A0A0D2VJA3"/>
<dbReference type="GO" id="GO:0005634">
    <property type="term" value="C:nucleus"/>
    <property type="evidence" value="ECO:0007669"/>
    <property type="project" value="UniProtKB-SubCell"/>
</dbReference>
<feature type="region of interest" description="Disordered" evidence="4">
    <location>
        <begin position="315"/>
        <end position="355"/>
    </location>
</feature>
<comment type="subcellular location">
    <subcellularLocation>
        <location evidence="1">Nucleus</location>
    </subcellularLocation>
</comment>
<feature type="region of interest" description="Disordered" evidence="4">
    <location>
        <begin position="851"/>
        <end position="904"/>
    </location>
</feature>
<dbReference type="PANTHER" id="PTHR34105">
    <property type="entry name" value="PROLINE-, GLUTAMIC ACID- AND LEUCINE-RICH PROTEIN 1"/>
    <property type="match status" value="1"/>
</dbReference>
<evidence type="ECO:0000313" key="6">
    <source>
        <dbReference type="EMBL" id="KJE90047.1"/>
    </source>
</evidence>
<evidence type="ECO:0000256" key="1">
    <source>
        <dbReference type="ARBA" id="ARBA00004123"/>
    </source>
</evidence>
<reference evidence="7" key="1">
    <citation type="submission" date="2011-02" db="EMBL/GenBank/DDBJ databases">
        <title>The Genome Sequence of Capsaspora owczarzaki ATCC 30864.</title>
        <authorList>
            <person name="Russ C."/>
            <person name="Cuomo C."/>
            <person name="Burger G."/>
            <person name="Gray M.W."/>
            <person name="Holland P.W.H."/>
            <person name="King N."/>
            <person name="Lang F.B.F."/>
            <person name="Roger A.J."/>
            <person name="Ruiz-Trillo I."/>
            <person name="Young S.K."/>
            <person name="Zeng Q."/>
            <person name="Gargeya S."/>
            <person name="Alvarado L."/>
            <person name="Berlin A."/>
            <person name="Chapman S.B."/>
            <person name="Chen Z."/>
            <person name="Freedman E."/>
            <person name="Gellesch M."/>
            <person name="Goldberg J."/>
            <person name="Griggs A."/>
            <person name="Gujja S."/>
            <person name="Heilman E."/>
            <person name="Heiman D."/>
            <person name="Howarth C."/>
            <person name="Mehta T."/>
            <person name="Neiman D."/>
            <person name="Pearson M."/>
            <person name="Roberts A."/>
            <person name="Saif S."/>
            <person name="Shea T."/>
            <person name="Shenoy N."/>
            <person name="Sisk P."/>
            <person name="Stolte C."/>
            <person name="Sykes S."/>
            <person name="White J."/>
            <person name="Yandava C."/>
            <person name="Haas B."/>
            <person name="Nusbaum C."/>
            <person name="Birren B."/>
        </authorList>
    </citation>
    <scope>NUCLEOTIDE SEQUENCE</scope>
    <source>
        <strain evidence="7">ATCC 30864</strain>
    </source>
</reference>
<protein>
    <recommendedName>
        <fullName evidence="5">Pre-rRNA-processing protein RIX1 N-terminal domain-containing protein</fullName>
    </recommendedName>
</protein>
<sequence>MDASDLPQEAALQLLLANWMTDEIALHHVPHILASLSSLHLTHEAYHRLFKRLTALARSEVQVARCSSLLILAAIIPDGMLTLLGGATSSASDASASAAASSSSGHPSSAGAAATPANSMMLKMLAETTAAAPSGSGAGSQSSHDWCLKLLQAISHVMKSKSAAASLDAALTCLARVLESHLPAELRRDILSTHLARLVQQTTALASSAGLTTQVAAFGALSAMIRSLSSAMRPHVDKVEAVCSEALDSVHIDVVRAAASCLALCPTCGGSSSTYTQANPSDAWLVLANRALLTATKLLDVVRIDETAYLAPAVAGTPSSSASSSAKATKTNGGSKGNKSAKNGQSGALPMDESTTEPVVANNVAAGVLLPLFPYLDQQQQLAQPAAGTNTSISSLSQAALARDANVNSPTLSALIARRIQATFIVLAAMLQQPVSFVVSMPTHRILSLRHVLYLSEQQLLQEASKRPNKLAWIAWLPFLQHCTLDLLNVAITRCGAGILGDADDMLQTLVHVLEQHRRLQPVHRQRKAETLVAALTTLETLLSTLGGMLDATQLGSVGELLCEILCGGALFQAVSPATVPQSHLSGKKQKQQQQQKNIEESLGAASGALAVSRPLQFANTDICKLSLKALTRLLYTAGSRLPDAVRARIDATASRLVLETQLGAEAISLLSMQRPACSPMVEPTCRRALYRLLLACVVASASPVHSPVLMQVLRLLTTGTRDPALKVSTFCREAVAVCDNIIRPKFPTLRNGVAVANAIIAPYTPSVASTNDSTLTSILAPVRVDKPPMSTFGFGVPTTLPAPRPATVQAQPAPAPAPEPVAPASSVSAPAAPVDAAPVKSTASTPALVPAAVSKSESVTVSADATATPTRTKRGREEDRESVAEATASAPSKRIAAESLDEPSRPEVLFAACQPSIPPTVAPVVPPAAPIVNKHASSTSSVPAKSAVDDDDDDSEFMIVDEDPDSD</sequence>
<name>A0A0D2VJA3_CAPO3</name>
<feature type="region of interest" description="Disordered" evidence="4">
    <location>
        <begin position="801"/>
        <end position="829"/>
    </location>
</feature>
<dbReference type="OrthoDB" id="20900at2759"/>
<dbReference type="GO" id="GO:0006364">
    <property type="term" value="P:rRNA processing"/>
    <property type="evidence" value="ECO:0007669"/>
    <property type="project" value="TreeGrafter"/>
</dbReference>
<dbReference type="RefSeq" id="XP_004349945.1">
    <property type="nucleotide sequence ID" value="XM_004349895.2"/>
</dbReference>
<dbReference type="InterPro" id="IPR016024">
    <property type="entry name" value="ARM-type_fold"/>
</dbReference>
<dbReference type="InterPro" id="IPR012583">
    <property type="entry name" value="RIX1_N"/>
</dbReference>
<accession>A0A0D2VJA3</accession>
<proteinExistence type="inferred from homology"/>
<feature type="compositionally biased region" description="Polar residues" evidence="4">
    <location>
        <begin position="856"/>
        <end position="871"/>
    </location>
</feature>
<dbReference type="Proteomes" id="UP000008743">
    <property type="component" value="Unassembled WGS sequence"/>
</dbReference>
<feature type="compositionally biased region" description="Low complexity" evidence="4">
    <location>
        <begin position="315"/>
        <end position="347"/>
    </location>
</feature>
<organism evidence="6 7">
    <name type="scientific">Capsaspora owczarzaki (strain ATCC 30864)</name>
    <dbReference type="NCBI Taxonomy" id="595528"/>
    <lineage>
        <taxon>Eukaryota</taxon>
        <taxon>Filasterea</taxon>
        <taxon>Capsaspora</taxon>
    </lineage>
</organism>